<dbReference type="RefSeq" id="WP_155468448.1">
    <property type="nucleotide sequence ID" value="NZ_WNKY01000103.1"/>
</dbReference>
<keyword evidence="6 8" id="KW-0998">Cell outer membrane</keyword>
<feature type="transmembrane region" description="Helical" evidence="8">
    <location>
        <begin position="235"/>
        <end position="258"/>
    </location>
</feature>
<keyword evidence="8" id="KW-1133">Transmembrane helix</keyword>
<dbReference type="GO" id="GO:0009306">
    <property type="term" value="P:protein secretion"/>
    <property type="evidence" value="ECO:0007669"/>
    <property type="project" value="InterPro"/>
</dbReference>
<dbReference type="InterPro" id="IPR043427">
    <property type="entry name" value="YscJ/FliF"/>
</dbReference>
<evidence type="ECO:0000259" key="9">
    <source>
        <dbReference type="Pfam" id="PF01514"/>
    </source>
</evidence>
<keyword evidence="11" id="KW-1185">Reference proteome</keyword>
<dbReference type="Gene3D" id="3.30.70.1530">
    <property type="entry name" value="Hypothetical protein rpa1041"/>
    <property type="match status" value="1"/>
</dbReference>
<comment type="subcellular location">
    <subcellularLocation>
        <location evidence="1">Cell outer membrane</location>
        <topology evidence="1">Lipid-anchor</topology>
    </subcellularLocation>
</comment>
<dbReference type="Gene3D" id="3.30.300.30">
    <property type="match status" value="1"/>
</dbReference>
<evidence type="ECO:0000256" key="6">
    <source>
        <dbReference type="ARBA" id="ARBA00023237"/>
    </source>
</evidence>
<keyword evidence="5 8" id="KW-0564">Palmitate</keyword>
<dbReference type="InterPro" id="IPR003282">
    <property type="entry name" value="T3SS_SctJ"/>
</dbReference>
<name>A0A6L6PTK6_9BURK</name>
<keyword evidence="8" id="KW-0812">Transmembrane</keyword>
<evidence type="ECO:0000256" key="2">
    <source>
        <dbReference type="ARBA" id="ARBA00009509"/>
    </source>
</evidence>
<dbReference type="EMBL" id="WNKY01000103">
    <property type="protein sequence ID" value="MTV42017.1"/>
    <property type="molecule type" value="Genomic_DNA"/>
</dbReference>
<evidence type="ECO:0000256" key="4">
    <source>
        <dbReference type="ARBA" id="ARBA00023136"/>
    </source>
</evidence>
<dbReference type="Proteomes" id="UP000475582">
    <property type="component" value="Unassembled WGS sequence"/>
</dbReference>
<dbReference type="InterPro" id="IPR006182">
    <property type="entry name" value="FliF_N_dom"/>
</dbReference>
<feature type="domain" description="Flagellar M-ring N-terminal" evidence="9">
    <location>
        <begin position="37"/>
        <end position="198"/>
    </location>
</feature>
<dbReference type="PRINTS" id="PR01338">
    <property type="entry name" value="TYPE3OMKPROT"/>
</dbReference>
<comment type="caution">
    <text evidence="10">The sequence shown here is derived from an EMBL/GenBank/DDBJ whole genome shotgun (WGS) entry which is preliminary data.</text>
</comment>
<organism evidence="10 11">
    <name type="scientific">Duganella radicis</name>
    <dbReference type="NCBI Taxonomy" id="551988"/>
    <lineage>
        <taxon>Bacteria</taxon>
        <taxon>Pseudomonadati</taxon>
        <taxon>Pseudomonadota</taxon>
        <taxon>Betaproteobacteria</taxon>
        <taxon>Burkholderiales</taxon>
        <taxon>Oxalobacteraceae</taxon>
        <taxon>Telluria group</taxon>
        <taxon>Duganella</taxon>
    </lineage>
</organism>
<evidence type="ECO:0000256" key="8">
    <source>
        <dbReference type="RuleBase" id="RU364102"/>
    </source>
</evidence>
<keyword evidence="7 8" id="KW-0449">Lipoprotein</keyword>
<evidence type="ECO:0000313" key="10">
    <source>
        <dbReference type="EMBL" id="MTV42017.1"/>
    </source>
</evidence>
<accession>A0A6L6PTK6</accession>
<keyword evidence="3 8" id="KW-0732">Signal</keyword>
<evidence type="ECO:0000313" key="11">
    <source>
        <dbReference type="Proteomes" id="UP000475582"/>
    </source>
</evidence>
<keyword evidence="4 8" id="KW-0472">Membrane</keyword>
<protein>
    <recommendedName>
        <fullName evidence="8">Lipoprotein</fullName>
    </recommendedName>
</protein>
<evidence type="ECO:0000256" key="3">
    <source>
        <dbReference type="ARBA" id="ARBA00022729"/>
    </source>
</evidence>
<dbReference type="AlphaFoldDB" id="A0A6L6PTK6"/>
<gene>
    <name evidence="10" type="ORF">GM676_31190</name>
</gene>
<proteinExistence type="inferred from homology"/>
<comment type="similarity">
    <text evidence="2 8">Belongs to the YscJ lipoprotein family.</text>
</comment>
<dbReference type="GO" id="GO:0009279">
    <property type="term" value="C:cell outer membrane"/>
    <property type="evidence" value="ECO:0007669"/>
    <property type="project" value="UniProtKB-SubCell"/>
</dbReference>
<dbReference type="PANTHER" id="PTHR30046">
    <property type="entry name" value="FLAGELLAR M-RING PROTEIN"/>
    <property type="match status" value="1"/>
</dbReference>
<reference evidence="10 11" key="1">
    <citation type="submission" date="2019-11" db="EMBL/GenBank/DDBJ databases">
        <title>Type strains purchased from KCTC, JCM and DSMZ.</title>
        <authorList>
            <person name="Lu H."/>
        </authorList>
    </citation>
    <scope>NUCLEOTIDE SEQUENCE [LARGE SCALE GENOMIC DNA]</scope>
    <source>
        <strain evidence="10 11">KCTC 22382</strain>
    </source>
</reference>
<dbReference type="Pfam" id="PF01514">
    <property type="entry name" value="YscJ_FliF"/>
    <property type="match status" value="1"/>
</dbReference>
<evidence type="ECO:0000256" key="5">
    <source>
        <dbReference type="ARBA" id="ARBA00023139"/>
    </source>
</evidence>
<dbReference type="PANTHER" id="PTHR30046:SF2">
    <property type="entry name" value="YOP PROTEINS TRANSLOCATION LIPOPROTEIN J"/>
    <property type="match status" value="1"/>
</dbReference>
<dbReference type="InterPro" id="IPR045851">
    <property type="entry name" value="AMP-bd_C_sf"/>
</dbReference>
<dbReference type="OrthoDB" id="115186at2"/>
<dbReference type="NCBIfam" id="TIGR02544">
    <property type="entry name" value="III_secr_YscJ"/>
    <property type="match status" value="1"/>
</dbReference>
<evidence type="ECO:0000256" key="7">
    <source>
        <dbReference type="ARBA" id="ARBA00023288"/>
    </source>
</evidence>
<sequence length="289" mass="30649">MAAFPPASHPTSRRRRARWLQRAAMLCLVSLLCACSKVVTLQSNLSDPDANEIVMVLNRQGIAVEKRPAKEGVSLLLADTDLSRATSIMNSAGLPRRSHESLGEVFKKQGMISTPLEERVRYLHGLSEELGYTLLQFDHVISARVHVVLPERVAPGEPIQPSSAAVFIKYRPPIDEDAMTPRVQRLVASSIPGLASEDGRGKVSVVLTPGEAALPEVKWTTVGPFKVEVDSAGGLLGTLVALAVACLLALGAAGYLLLKSGVKLGKWGRRQDAAVTAAATPPPAAGAAT</sequence>
<evidence type="ECO:0000256" key="1">
    <source>
        <dbReference type="ARBA" id="ARBA00004459"/>
    </source>
</evidence>